<proteinExistence type="predicted"/>
<organism evidence="3 4">
    <name type="scientific">Luteimonas galliterrae</name>
    <dbReference type="NCBI Taxonomy" id="2940486"/>
    <lineage>
        <taxon>Bacteria</taxon>
        <taxon>Pseudomonadati</taxon>
        <taxon>Pseudomonadota</taxon>
        <taxon>Gammaproteobacteria</taxon>
        <taxon>Lysobacterales</taxon>
        <taxon>Lysobacteraceae</taxon>
        <taxon>Luteimonas</taxon>
    </lineage>
</organism>
<dbReference type="CDD" id="cd09604">
    <property type="entry name" value="M1_APN_like"/>
    <property type="match status" value="1"/>
</dbReference>
<keyword evidence="4" id="KW-1185">Reference proteome</keyword>
<evidence type="ECO:0000313" key="3">
    <source>
        <dbReference type="EMBL" id="MCL1634224.1"/>
    </source>
</evidence>
<sequence length="733" mass="81920">MPRFHALTALGLMLCLPVATAVAKQSAAPSAAPADTACKDVPFAAADAAAVSVPSAADAWGGPRKGDEATLSDRVVRYDIHATLDPVKHTIDGKQKLTWRNRSAQPVCAVYLHMYLNAFESANSTFMTEQRNLNFAFRSDVPVEDGDWGYSKLDRVQQNGQAVRWRFVQPDGGPSTDRTVVRLDLPQPVAPGASTTLDIDFFNQLPRVTARTGYFGTFHLVAQWFPKIGVLELPGERGAVAPRWNVHEFHMHSEFYADFGEYDVRITVPKGYTVGATGEETGAPVEAGGKITHRFVQNDVHDFAWTADNRYAKPLDGFYEGPGSPRVKVRVLYPPEYESNAKPALQATIDSLAYFSRTLGPYPYKTVTVVIPPFNAQEAGGMEYPTFFTASSYKNVDPDTLARYGLDFVTIHEFGHGYFYGILASNEFEEPMLDEGLNEYWDQRMLRERKQRIHATTPWLKRIGFAPAIDGFDGERLGAMTGNPADALGQNSWNRMSSRSYGTVYSRTATTMHDLEQRVGKEALERAFKLYYARWKFRHPSIADFRDALIEGTGQRETVERIFAQQVYATRKVDDSIAEFSSEEALPVPGYVERGGKRIEVTSEALDKAIEDKRKAWKEMNPKAKDGEGPFPYRTTVLVRRDGADVPQVLRVTFADGSSETVHWNGAQPWQRFSWVKRSKAVSAQLDPDGHINLDSDKLDDGRTLDSDRSATRRWVGDITALLQNFFAMLVSL</sequence>
<dbReference type="SUPFAM" id="SSF55486">
    <property type="entry name" value="Metalloproteases ('zincins'), catalytic domain"/>
    <property type="match status" value="1"/>
</dbReference>
<keyword evidence="1" id="KW-0732">Signal</keyword>
<protein>
    <submittedName>
        <fullName evidence="3">M1 family metallopeptidase</fullName>
    </submittedName>
</protein>
<dbReference type="EMBL" id="JAMBEP010000001">
    <property type="protein sequence ID" value="MCL1634224.1"/>
    <property type="molecule type" value="Genomic_DNA"/>
</dbReference>
<evidence type="ECO:0000259" key="2">
    <source>
        <dbReference type="Pfam" id="PF01433"/>
    </source>
</evidence>
<reference evidence="3 4" key="1">
    <citation type="submission" date="2022-05" db="EMBL/GenBank/DDBJ databases">
        <title>Luteimonas sp. SX5, whole genome shotgun sequencing project.</title>
        <authorList>
            <person name="Zhao G."/>
            <person name="Shen L."/>
        </authorList>
    </citation>
    <scope>NUCLEOTIDE SEQUENCE [LARGE SCALE GENOMIC DNA]</scope>
    <source>
        <strain evidence="3 4">SX5</strain>
    </source>
</reference>
<name>A0ABT0MH82_9GAMM</name>
<dbReference type="InterPro" id="IPR014782">
    <property type="entry name" value="Peptidase_M1_dom"/>
</dbReference>
<dbReference type="RefSeq" id="WP_249472527.1">
    <property type="nucleotide sequence ID" value="NZ_JAMBEP010000001.1"/>
</dbReference>
<comment type="caution">
    <text evidence="3">The sequence shown here is derived from an EMBL/GenBank/DDBJ whole genome shotgun (WGS) entry which is preliminary data.</text>
</comment>
<dbReference type="InterPro" id="IPR027268">
    <property type="entry name" value="Peptidase_M4/M1_CTD_sf"/>
</dbReference>
<evidence type="ECO:0000256" key="1">
    <source>
        <dbReference type="SAM" id="SignalP"/>
    </source>
</evidence>
<feature type="domain" description="Peptidase M1 membrane alanine aminopeptidase" evidence="2">
    <location>
        <begin position="345"/>
        <end position="563"/>
    </location>
</feature>
<feature type="signal peptide" evidence="1">
    <location>
        <begin position="1"/>
        <end position="21"/>
    </location>
</feature>
<feature type="chain" id="PRO_5046191194" evidence="1">
    <location>
        <begin position="22"/>
        <end position="733"/>
    </location>
</feature>
<dbReference type="Proteomes" id="UP001431217">
    <property type="component" value="Unassembled WGS sequence"/>
</dbReference>
<dbReference type="Pfam" id="PF01433">
    <property type="entry name" value="Peptidase_M1"/>
    <property type="match status" value="1"/>
</dbReference>
<dbReference type="Gene3D" id="1.10.390.10">
    <property type="entry name" value="Neutral Protease Domain 2"/>
    <property type="match status" value="1"/>
</dbReference>
<evidence type="ECO:0000313" key="4">
    <source>
        <dbReference type="Proteomes" id="UP001431217"/>
    </source>
</evidence>
<accession>A0ABT0MH82</accession>
<gene>
    <name evidence="3" type="ORF">M2650_06205</name>
</gene>